<dbReference type="Gene3D" id="3.40.570.10">
    <property type="entry name" value="Extracellular Endonuclease, subunit A"/>
    <property type="match status" value="2"/>
</dbReference>
<dbReference type="Proteomes" id="UP000014500">
    <property type="component" value="Unassembled WGS sequence"/>
</dbReference>
<dbReference type="EMBL" id="JH431338">
    <property type="status" value="NOT_ANNOTATED_CDS"/>
    <property type="molecule type" value="Genomic_DNA"/>
</dbReference>
<dbReference type="GO" id="GO:0000014">
    <property type="term" value="F:single-stranded DNA endodeoxyribonuclease activity"/>
    <property type="evidence" value="ECO:0007669"/>
    <property type="project" value="TreeGrafter"/>
</dbReference>
<dbReference type="SMART" id="SM00477">
    <property type="entry name" value="NUC"/>
    <property type="match status" value="1"/>
</dbReference>
<dbReference type="GO" id="GO:0005634">
    <property type="term" value="C:nucleus"/>
    <property type="evidence" value="ECO:0007669"/>
    <property type="project" value="TreeGrafter"/>
</dbReference>
<feature type="domain" description="ENPP1-3/EXOG-like endonuclease/phosphodiesterase" evidence="4">
    <location>
        <begin position="131"/>
        <end position="321"/>
    </location>
</feature>
<evidence type="ECO:0000313" key="5">
    <source>
        <dbReference type="EnsemblMetazoa" id="SMAR003553-PA"/>
    </source>
</evidence>
<reference evidence="5" key="2">
    <citation type="submission" date="2015-02" db="UniProtKB">
        <authorList>
            <consortium name="EnsemblMetazoa"/>
        </authorList>
    </citation>
    <scope>IDENTIFICATION</scope>
</reference>
<dbReference type="PANTHER" id="PTHR13966">
    <property type="entry name" value="ENDONUCLEASE RELATED"/>
    <property type="match status" value="1"/>
</dbReference>
<dbReference type="eggNOG" id="KOG3721">
    <property type="taxonomic scope" value="Eukaryota"/>
</dbReference>
<dbReference type="GO" id="GO:0003676">
    <property type="term" value="F:nucleic acid binding"/>
    <property type="evidence" value="ECO:0007669"/>
    <property type="project" value="InterPro"/>
</dbReference>
<protein>
    <recommendedName>
        <fullName evidence="4">ENPP1-3/EXOG-like endonuclease/phosphodiesterase domain-containing protein</fullName>
    </recommendedName>
</protein>
<dbReference type="PhylomeDB" id="T1IR69"/>
<keyword evidence="2" id="KW-0540">Nuclease</keyword>
<evidence type="ECO:0000259" key="4">
    <source>
        <dbReference type="SMART" id="SM00477"/>
    </source>
</evidence>
<dbReference type="InterPro" id="IPR040255">
    <property type="entry name" value="Non-specific_endonuclease"/>
</dbReference>
<dbReference type="GO" id="GO:0006309">
    <property type="term" value="P:apoptotic DNA fragmentation"/>
    <property type="evidence" value="ECO:0007669"/>
    <property type="project" value="TreeGrafter"/>
</dbReference>
<dbReference type="EnsemblMetazoa" id="SMAR003553-RA">
    <property type="protein sequence ID" value="SMAR003553-PA"/>
    <property type="gene ID" value="SMAR003553"/>
</dbReference>
<dbReference type="PANTHER" id="PTHR13966:SF5">
    <property type="entry name" value="ENDONUCLEASE G, MITOCHONDRIAL"/>
    <property type="match status" value="1"/>
</dbReference>
<evidence type="ECO:0000313" key="6">
    <source>
        <dbReference type="Proteomes" id="UP000014500"/>
    </source>
</evidence>
<evidence type="ECO:0000256" key="3">
    <source>
        <dbReference type="ARBA" id="ARBA00022759"/>
    </source>
</evidence>
<dbReference type="InterPro" id="IPR020821">
    <property type="entry name" value="ENPP1-3/EXOG-like_nuc-like"/>
</dbReference>
<dbReference type="InterPro" id="IPR044929">
    <property type="entry name" value="DNA/RNA_non-sp_Endonuclease_sf"/>
</dbReference>
<evidence type="ECO:0000256" key="2">
    <source>
        <dbReference type="ARBA" id="ARBA00022722"/>
    </source>
</evidence>
<keyword evidence="6" id="KW-1185">Reference proteome</keyword>
<dbReference type="GO" id="GO:0005743">
    <property type="term" value="C:mitochondrial inner membrane"/>
    <property type="evidence" value="ECO:0007669"/>
    <property type="project" value="TreeGrafter"/>
</dbReference>
<organism evidence="5 6">
    <name type="scientific">Strigamia maritima</name>
    <name type="common">European centipede</name>
    <name type="synonym">Geophilus maritimus</name>
    <dbReference type="NCBI Taxonomy" id="126957"/>
    <lineage>
        <taxon>Eukaryota</taxon>
        <taxon>Metazoa</taxon>
        <taxon>Ecdysozoa</taxon>
        <taxon>Arthropoda</taxon>
        <taxon>Myriapoda</taxon>
        <taxon>Chilopoda</taxon>
        <taxon>Pleurostigmophora</taxon>
        <taxon>Geophilomorpha</taxon>
        <taxon>Linotaeniidae</taxon>
        <taxon>Strigamia</taxon>
    </lineage>
</organism>
<keyword evidence="3" id="KW-0378">Hydrolase</keyword>
<dbReference type="HOGENOM" id="CLU_406716_0_0_1"/>
<dbReference type="GO" id="GO:0004521">
    <property type="term" value="F:RNA endonuclease activity"/>
    <property type="evidence" value="ECO:0007669"/>
    <property type="project" value="TreeGrafter"/>
</dbReference>
<dbReference type="Pfam" id="PF01223">
    <property type="entry name" value="Endonuclease_NS"/>
    <property type="match status" value="1"/>
</dbReference>
<dbReference type="STRING" id="126957.T1IR69"/>
<dbReference type="InterPro" id="IPR044925">
    <property type="entry name" value="His-Me_finger_sf"/>
</dbReference>
<name>T1IR69_STRMM</name>
<reference evidence="6" key="1">
    <citation type="submission" date="2011-05" db="EMBL/GenBank/DDBJ databases">
        <authorList>
            <person name="Richards S.R."/>
            <person name="Qu J."/>
            <person name="Jiang H."/>
            <person name="Jhangiani S.N."/>
            <person name="Agravi P."/>
            <person name="Goodspeed R."/>
            <person name="Gross S."/>
            <person name="Mandapat C."/>
            <person name="Jackson L."/>
            <person name="Mathew T."/>
            <person name="Pu L."/>
            <person name="Thornton R."/>
            <person name="Saada N."/>
            <person name="Wilczek-Boney K.B."/>
            <person name="Lee S."/>
            <person name="Kovar C."/>
            <person name="Wu Y."/>
            <person name="Scherer S.E."/>
            <person name="Worley K.C."/>
            <person name="Muzny D.M."/>
            <person name="Gibbs R."/>
        </authorList>
    </citation>
    <scope>NUCLEOTIDE SEQUENCE</scope>
    <source>
        <strain evidence="6">Brora</strain>
    </source>
</reference>
<proteinExistence type="inferred from homology"/>
<sequence length="676" mass="78087">MIYSRILILPTTAGICGYSFRNNRQNNILKIDFKSQNHLHIADYFYKSITNKYRINFIEDDNVQNLHQEIIAINLISQFEIEDDTPEDDKWFGARVPVVAVANTAQLLDCNANTARITAHPTIPSRSIIWYNDFCMYCDSRTRTKWWAHQVLTKGNVAQVEHRHCEAVTLDYNLPKVCTTDDRLDVKFVEPATYHEKNNQLICHHCQYSNIWKILHQYITFLTEIYDTVTVLSGVLFAPDENDGEDFNYCYTNFPTTEQTPTHFFKVIICKNDDNSCRLECYKIKNQPKTGELPELRNYNITREELEVDTGFLIHENIHNDQIRDQTTHPQFSRHSQHNADKGYLSEIADLGGYVWQNNIFKVKASFLDDHLSAVNLLARIHSNIPFADPSIEDNPLPENEFLDMLIRNSGVDVKESSYADNGYEYQLECFPGTNILVYDDFTIYLRDVPKRTSSWVIERITKSTVDHYEHRHFEVLKPFYKKENASLPFAIANLGGMVHAVLFPAPPTDESDSSPKYICRRCEVLSFRNVFHQYVKFLTERYSAVFVCSGNLVVPEPNEYGTCPEDVVGTNKVATHYFKIIVCKNNDDTYRFECYKIKPDPVYKKDIDLKTYLVTREQLNADAGIELIPLIKNKMILETATHPEFHSAGSSPVAHQVKHSCKDCSPFQDAPLPNL</sequence>
<keyword evidence="3" id="KW-0255">Endonuclease</keyword>
<dbReference type="GO" id="GO:0046872">
    <property type="term" value="F:metal ion binding"/>
    <property type="evidence" value="ECO:0007669"/>
    <property type="project" value="InterPro"/>
</dbReference>
<comment type="similarity">
    <text evidence="1">Belongs to the DNA/RNA non-specific endonuclease family.</text>
</comment>
<dbReference type="SUPFAM" id="SSF54060">
    <property type="entry name" value="His-Me finger endonucleases"/>
    <property type="match status" value="2"/>
</dbReference>
<dbReference type="AlphaFoldDB" id="T1IR69"/>
<dbReference type="InterPro" id="IPR001604">
    <property type="entry name" value="Endo_G_ENPP1-like_dom"/>
</dbReference>
<evidence type="ECO:0000256" key="1">
    <source>
        <dbReference type="ARBA" id="ARBA00010052"/>
    </source>
</evidence>
<accession>T1IR69</accession>